<evidence type="ECO:0000313" key="1">
    <source>
        <dbReference type="EMBL" id="KAL2068932.1"/>
    </source>
</evidence>
<comment type="caution">
    <text evidence="1">The sequence shown here is derived from an EMBL/GenBank/DDBJ whole genome shotgun (WGS) entry which is preliminary data.</text>
</comment>
<proteinExistence type="predicted"/>
<accession>A0ABR4CG35</accession>
<gene>
    <name evidence="1" type="ORF">VTL71DRAFT_15270</name>
</gene>
<sequence>MAQFRHRMPLTITSTATVGPAAAKRQVTQRPSSIPAYASACSGAARYSSACSCVGAVRHTITIAAPSTTKTQTITVSAFNRWFGSNFNPFSEPPIGYIIKPELNCFSTVGSSPPIGKTVDLQIVLPVPRKLTHLLKALITVPATASTVVVTKLETTTLSTSTTVITSNSISNLDTVTVTSTATVVTTTTTTPASQPSYTTCSGPPYGNAGGVGIGGCRPGCYCDQLTGDEPSGGFCENATTCGQTYSSTADCPSGSACTSSYLVECGRNVCLDYRACVGTGAKMMAIRGAAMGRKEVLASEKRLLLIFAPASCKYMVMSRMFKSID</sequence>
<name>A0ABR4CG35_9HELO</name>
<organism evidence="1 2">
    <name type="scientific">Oculimacula yallundae</name>
    <dbReference type="NCBI Taxonomy" id="86028"/>
    <lineage>
        <taxon>Eukaryota</taxon>
        <taxon>Fungi</taxon>
        <taxon>Dikarya</taxon>
        <taxon>Ascomycota</taxon>
        <taxon>Pezizomycotina</taxon>
        <taxon>Leotiomycetes</taxon>
        <taxon>Helotiales</taxon>
        <taxon>Ploettnerulaceae</taxon>
        <taxon>Oculimacula</taxon>
    </lineage>
</organism>
<protein>
    <submittedName>
        <fullName evidence="1">Uncharacterized protein</fullName>
    </submittedName>
</protein>
<keyword evidence="2" id="KW-1185">Reference proteome</keyword>
<dbReference type="EMBL" id="JAZHXI010000008">
    <property type="protein sequence ID" value="KAL2068932.1"/>
    <property type="molecule type" value="Genomic_DNA"/>
</dbReference>
<reference evidence="1 2" key="1">
    <citation type="journal article" date="2024" name="Commun. Biol.">
        <title>Comparative genomic analysis of thermophilic fungi reveals convergent evolutionary adaptations and gene losses.</title>
        <authorList>
            <person name="Steindorff A.S."/>
            <person name="Aguilar-Pontes M.V."/>
            <person name="Robinson A.J."/>
            <person name="Andreopoulos B."/>
            <person name="LaButti K."/>
            <person name="Kuo A."/>
            <person name="Mondo S."/>
            <person name="Riley R."/>
            <person name="Otillar R."/>
            <person name="Haridas S."/>
            <person name="Lipzen A."/>
            <person name="Grimwood J."/>
            <person name="Schmutz J."/>
            <person name="Clum A."/>
            <person name="Reid I.D."/>
            <person name="Moisan M.C."/>
            <person name="Butler G."/>
            <person name="Nguyen T.T.M."/>
            <person name="Dewar K."/>
            <person name="Conant G."/>
            <person name="Drula E."/>
            <person name="Henrissat B."/>
            <person name="Hansel C."/>
            <person name="Singer S."/>
            <person name="Hutchinson M.I."/>
            <person name="de Vries R.P."/>
            <person name="Natvig D.O."/>
            <person name="Powell A.J."/>
            <person name="Tsang A."/>
            <person name="Grigoriev I.V."/>
        </authorList>
    </citation>
    <scope>NUCLEOTIDE SEQUENCE [LARGE SCALE GENOMIC DNA]</scope>
    <source>
        <strain evidence="1 2">CBS 494.80</strain>
    </source>
</reference>
<dbReference type="Proteomes" id="UP001595075">
    <property type="component" value="Unassembled WGS sequence"/>
</dbReference>
<evidence type="ECO:0000313" key="2">
    <source>
        <dbReference type="Proteomes" id="UP001595075"/>
    </source>
</evidence>